<proteinExistence type="predicted"/>
<sequence length="51" mass="5288">MPSQIAKTPGSWGSWGSWGSHVETCHGASGSWGSGGSEEAGGEKIKLELER</sequence>
<feature type="region of interest" description="Disordered" evidence="1">
    <location>
        <begin position="1"/>
        <end position="51"/>
    </location>
</feature>
<gene>
    <name evidence="2" type="ORF">MC7420_6232</name>
</gene>
<feature type="compositionally biased region" description="Basic and acidic residues" evidence="1">
    <location>
        <begin position="41"/>
        <end position="51"/>
    </location>
</feature>
<evidence type="ECO:0000256" key="1">
    <source>
        <dbReference type="SAM" id="MobiDB-lite"/>
    </source>
</evidence>
<dbReference type="STRING" id="118168.MC7420_6232"/>
<keyword evidence="3" id="KW-1185">Reference proteome</keyword>
<organism evidence="2 3">
    <name type="scientific">Coleofasciculus chthonoplastes PCC 7420</name>
    <dbReference type="NCBI Taxonomy" id="118168"/>
    <lineage>
        <taxon>Bacteria</taxon>
        <taxon>Bacillati</taxon>
        <taxon>Cyanobacteriota</taxon>
        <taxon>Cyanophyceae</taxon>
        <taxon>Coleofasciculales</taxon>
        <taxon>Coleofasciculaceae</taxon>
        <taxon>Coleofasciculus</taxon>
    </lineage>
</organism>
<evidence type="ECO:0000313" key="2">
    <source>
        <dbReference type="EMBL" id="EDX74754.1"/>
    </source>
</evidence>
<accession>B4VU03</accession>
<evidence type="ECO:0000313" key="3">
    <source>
        <dbReference type="Proteomes" id="UP000003835"/>
    </source>
</evidence>
<dbReference type="Proteomes" id="UP000003835">
    <property type="component" value="Unassembled WGS sequence"/>
</dbReference>
<protein>
    <submittedName>
        <fullName evidence="2">Uncharacterized protein</fullName>
    </submittedName>
</protein>
<dbReference type="HOGENOM" id="CLU_3097647_0_0_3"/>
<dbReference type="AlphaFoldDB" id="B4VU03"/>
<feature type="compositionally biased region" description="Low complexity" evidence="1">
    <location>
        <begin position="10"/>
        <end position="20"/>
    </location>
</feature>
<reference evidence="2 3" key="1">
    <citation type="submission" date="2008-07" db="EMBL/GenBank/DDBJ databases">
        <authorList>
            <person name="Tandeau de Marsac N."/>
            <person name="Ferriera S."/>
            <person name="Johnson J."/>
            <person name="Kravitz S."/>
            <person name="Beeson K."/>
            <person name="Sutton G."/>
            <person name="Rogers Y.-H."/>
            <person name="Friedman R."/>
            <person name="Frazier M."/>
            <person name="Venter J.C."/>
        </authorList>
    </citation>
    <scope>NUCLEOTIDE SEQUENCE [LARGE SCALE GENOMIC DNA]</scope>
    <source>
        <strain evidence="2 3">PCC 7420</strain>
    </source>
</reference>
<name>B4VU03_9CYAN</name>
<feature type="compositionally biased region" description="Gly residues" evidence="1">
    <location>
        <begin position="30"/>
        <end position="39"/>
    </location>
</feature>
<dbReference type="EMBL" id="DS989852">
    <property type="protein sequence ID" value="EDX74754.1"/>
    <property type="molecule type" value="Genomic_DNA"/>
</dbReference>